<name>A0A1A0HJ82_9ASCO</name>
<keyword evidence="3" id="KW-0067">ATP-binding</keyword>
<dbReference type="GO" id="GO:0000049">
    <property type="term" value="F:tRNA binding"/>
    <property type="evidence" value="ECO:0007669"/>
    <property type="project" value="TreeGrafter"/>
</dbReference>
<dbReference type="InterPro" id="IPR045864">
    <property type="entry name" value="aa-tRNA-synth_II/BPL/LPL"/>
</dbReference>
<dbReference type="EMBL" id="LXTC01000001">
    <property type="protein sequence ID" value="OBA23898.1"/>
    <property type="molecule type" value="Genomic_DNA"/>
</dbReference>
<dbReference type="SUPFAM" id="SSF55681">
    <property type="entry name" value="Class II aaRS and biotin synthetases"/>
    <property type="match status" value="1"/>
</dbReference>
<protein>
    <recommendedName>
        <fullName evidence="5">Lysyl-tRNA synthetase</fullName>
    </recommendedName>
</protein>
<dbReference type="GO" id="GO:0005524">
    <property type="term" value="F:ATP binding"/>
    <property type="evidence" value="ECO:0007669"/>
    <property type="project" value="UniProtKB-KW"/>
</dbReference>
<sequence length="536" mass="60836">MYFVDSAPAELLRFNSTKDAINYANRKELISQQPQSYYPTIRELRCQAPVLRVREFISKYGQLRSLDLNADEAPETLQLEGRIRSIRKSGKGLYFLDLVQDEAKVQIYASNKLLGLSKEEFADIHMFIRKGDHVSCVGNAYKTNVGELTLRATCPIKVASPCLNFVTLPDKVSDRSLINSNRVMNYLVDSPLKQRIYVKSAVTQAIRTFFLNDSFTEVQTPILSGAGTGANAEPFHTVLKALQINKLQLRVAPELWLKKLVISGFDKVFEIGLNFRNEGIDATHNPEFLTCEFYRSFTSLPQLMRITEDLFSFIYRELEKKQCLFSVLQETLPKLTALASNDYRKIEFIPGIEEQTGVRMPSELDTDSLVAYYAAIGLALPSQKSPSSLLDNLSGVYLESLSKKASNTPFFIYNQPSVMSPLAKSSVISYSGDRRYDVSLRFEMFINGKEFVNSYEEENSPFDQRNKFILQQRNKADYQDNESLIPDWNYVNLMEYGLPPTGGWGCGIDRLSMLFSGALRIEDVLTFGTLRDVVKQ</sequence>
<dbReference type="STRING" id="869754.A0A1A0HJ82"/>
<evidence type="ECO:0000256" key="3">
    <source>
        <dbReference type="ARBA" id="ARBA00022840"/>
    </source>
</evidence>
<dbReference type="PANTHER" id="PTHR42918">
    <property type="entry name" value="LYSYL-TRNA SYNTHETASE"/>
    <property type="match status" value="1"/>
</dbReference>
<evidence type="ECO:0000256" key="4">
    <source>
        <dbReference type="ARBA" id="ARBA00023146"/>
    </source>
</evidence>
<dbReference type="CDD" id="cd04322">
    <property type="entry name" value="LysRS_N"/>
    <property type="match status" value="1"/>
</dbReference>
<dbReference type="PANTHER" id="PTHR42918:SF5">
    <property type="entry name" value="LYSINE--TRNA LIGASE, MITOCHONDRIAL"/>
    <property type="match status" value="1"/>
</dbReference>
<proteinExistence type="predicted"/>
<dbReference type="InterPro" id="IPR004364">
    <property type="entry name" value="Aa-tRNA-synt_II"/>
</dbReference>
<dbReference type="Pfam" id="PF00152">
    <property type="entry name" value="tRNA-synt_2"/>
    <property type="match status" value="1"/>
</dbReference>
<dbReference type="PRINTS" id="PR00982">
    <property type="entry name" value="TRNASYNTHLYS"/>
</dbReference>
<evidence type="ECO:0000259" key="6">
    <source>
        <dbReference type="PROSITE" id="PS50862"/>
    </source>
</evidence>
<gene>
    <name evidence="7" type="ORF">METBIDRAFT_76820</name>
</gene>
<dbReference type="Proteomes" id="UP000092555">
    <property type="component" value="Unassembled WGS sequence"/>
</dbReference>
<dbReference type="GO" id="GO:0005739">
    <property type="term" value="C:mitochondrion"/>
    <property type="evidence" value="ECO:0007669"/>
    <property type="project" value="EnsemblFungi"/>
</dbReference>
<evidence type="ECO:0000256" key="2">
    <source>
        <dbReference type="ARBA" id="ARBA00022741"/>
    </source>
</evidence>
<dbReference type="InterPro" id="IPR012340">
    <property type="entry name" value="NA-bd_OB-fold"/>
</dbReference>
<keyword evidence="1" id="KW-0436">Ligase</keyword>
<organism evidence="7 8">
    <name type="scientific">Metschnikowia bicuspidata var. bicuspidata NRRL YB-4993</name>
    <dbReference type="NCBI Taxonomy" id="869754"/>
    <lineage>
        <taxon>Eukaryota</taxon>
        <taxon>Fungi</taxon>
        <taxon>Dikarya</taxon>
        <taxon>Ascomycota</taxon>
        <taxon>Saccharomycotina</taxon>
        <taxon>Pichiomycetes</taxon>
        <taxon>Metschnikowiaceae</taxon>
        <taxon>Metschnikowia</taxon>
    </lineage>
</organism>
<keyword evidence="4" id="KW-0030">Aminoacyl-tRNA synthetase</keyword>
<reference evidence="7 8" key="1">
    <citation type="submission" date="2016-05" db="EMBL/GenBank/DDBJ databases">
        <title>Comparative genomics of biotechnologically important yeasts.</title>
        <authorList>
            <consortium name="DOE Joint Genome Institute"/>
            <person name="Riley R."/>
            <person name="Haridas S."/>
            <person name="Wolfe K.H."/>
            <person name="Lopes M.R."/>
            <person name="Hittinger C.T."/>
            <person name="Goker M."/>
            <person name="Salamov A."/>
            <person name="Wisecaver J."/>
            <person name="Long T.M."/>
            <person name="Aerts A.L."/>
            <person name="Barry K."/>
            <person name="Choi C."/>
            <person name="Clum A."/>
            <person name="Coughlan A.Y."/>
            <person name="Deshpande S."/>
            <person name="Douglass A.P."/>
            <person name="Hanson S.J."/>
            <person name="Klenk H.-P."/>
            <person name="LaButti K."/>
            <person name="Lapidus A."/>
            <person name="Lindquist E."/>
            <person name="Lipzen A."/>
            <person name="Meier-kolthoff J.P."/>
            <person name="Ohm R.A."/>
            <person name="Otillar R.P."/>
            <person name="Pangilinan J."/>
            <person name="Peng Y."/>
            <person name="Rokas A."/>
            <person name="Rosa C.A."/>
            <person name="Scheuner C."/>
            <person name="Sibirny A.A."/>
            <person name="Slot J.C."/>
            <person name="Stielow J.B."/>
            <person name="Sun H."/>
            <person name="Kurtzman C.P."/>
            <person name="Blackwell M."/>
            <person name="Grigoriev I.V."/>
            <person name="Jeffries T.W."/>
        </authorList>
    </citation>
    <scope>NUCLEOTIDE SEQUENCE [LARGE SCALE GENOMIC DNA]</scope>
    <source>
        <strain evidence="7 8">NRRL YB-4993</strain>
    </source>
</reference>
<evidence type="ECO:0000313" key="8">
    <source>
        <dbReference type="Proteomes" id="UP000092555"/>
    </source>
</evidence>
<dbReference type="OrthoDB" id="21243at2759"/>
<dbReference type="InterPro" id="IPR004365">
    <property type="entry name" value="NA-bd_OB_tRNA"/>
</dbReference>
<evidence type="ECO:0000313" key="7">
    <source>
        <dbReference type="EMBL" id="OBA23898.1"/>
    </source>
</evidence>
<feature type="domain" description="Aminoacyl-transfer RNA synthetases class-II family profile" evidence="6">
    <location>
        <begin position="198"/>
        <end position="515"/>
    </location>
</feature>
<dbReference type="PROSITE" id="PS50862">
    <property type="entry name" value="AA_TRNA_LIGASE_II"/>
    <property type="match status" value="1"/>
</dbReference>
<dbReference type="Gene3D" id="3.30.930.10">
    <property type="entry name" value="Bira Bifunctional Protein, Domain 2"/>
    <property type="match status" value="1"/>
</dbReference>
<dbReference type="InterPro" id="IPR018149">
    <property type="entry name" value="Lys-tRNA-synth_II_C"/>
</dbReference>
<accession>A0A1A0HJ82</accession>
<evidence type="ECO:0000256" key="5">
    <source>
        <dbReference type="ARBA" id="ARBA00030563"/>
    </source>
</evidence>
<dbReference type="InterPro" id="IPR044136">
    <property type="entry name" value="Lys-tRNA-ligase_II_N"/>
</dbReference>
<dbReference type="RefSeq" id="XP_018714379.1">
    <property type="nucleotide sequence ID" value="XM_018858591.1"/>
</dbReference>
<dbReference type="GO" id="GO:0070154">
    <property type="term" value="P:mitochondrial lysyl-tRNA aminoacylation"/>
    <property type="evidence" value="ECO:0007669"/>
    <property type="project" value="EnsemblFungi"/>
</dbReference>
<keyword evidence="2" id="KW-0547">Nucleotide-binding</keyword>
<evidence type="ECO:0000256" key="1">
    <source>
        <dbReference type="ARBA" id="ARBA00022598"/>
    </source>
</evidence>
<comment type="caution">
    <text evidence="7">The sequence shown here is derived from an EMBL/GenBank/DDBJ whole genome shotgun (WGS) entry which is preliminary data.</text>
</comment>
<dbReference type="InterPro" id="IPR006195">
    <property type="entry name" value="aa-tRNA-synth_II"/>
</dbReference>
<dbReference type="SUPFAM" id="SSF50249">
    <property type="entry name" value="Nucleic acid-binding proteins"/>
    <property type="match status" value="1"/>
</dbReference>
<dbReference type="GO" id="GO:0004824">
    <property type="term" value="F:lysine-tRNA ligase activity"/>
    <property type="evidence" value="ECO:0007669"/>
    <property type="project" value="EnsemblFungi"/>
</dbReference>
<dbReference type="Pfam" id="PF01336">
    <property type="entry name" value="tRNA_anti-codon"/>
    <property type="match status" value="1"/>
</dbReference>
<dbReference type="AlphaFoldDB" id="A0A1A0HJ82"/>
<dbReference type="GO" id="GO:0008033">
    <property type="term" value="P:tRNA processing"/>
    <property type="evidence" value="ECO:0007669"/>
    <property type="project" value="EnsemblFungi"/>
</dbReference>
<dbReference type="GeneID" id="30031567"/>
<dbReference type="Gene3D" id="2.40.50.140">
    <property type="entry name" value="Nucleic acid-binding proteins"/>
    <property type="match status" value="1"/>
</dbReference>
<keyword evidence="8" id="KW-1185">Reference proteome</keyword>